<feature type="chain" id="PRO_5004053692" evidence="1">
    <location>
        <begin position="17"/>
        <end position="161"/>
    </location>
</feature>
<evidence type="ECO:0000256" key="1">
    <source>
        <dbReference type="SAM" id="SignalP"/>
    </source>
</evidence>
<evidence type="ECO:0000313" key="2">
    <source>
        <dbReference type="EMBL" id="AFK75425.1"/>
    </source>
</evidence>
<dbReference type="AlphaFoldDB" id="M4H1V7"/>
<proteinExistence type="evidence at transcript level"/>
<accession>M4H1V7</accession>
<organism evidence="2">
    <name type="scientific">Pleurobrachia bachei</name>
    <name type="common">Sea gooseberry</name>
    <dbReference type="NCBI Taxonomy" id="34499"/>
    <lineage>
        <taxon>Eukaryota</taxon>
        <taxon>Metazoa</taxon>
        <taxon>Ctenophora</taxon>
        <taxon>Tentaculata</taxon>
        <taxon>Cydippida</taxon>
        <taxon>Pleurobrachiidae</taxon>
        <taxon>Pleurobrachia</taxon>
    </lineage>
</organism>
<name>M4H1V7_PLEBA</name>
<feature type="signal peptide" evidence="1">
    <location>
        <begin position="1"/>
        <end position="16"/>
    </location>
</feature>
<reference evidence="2" key="1">
    <citation type="submission" date="2012-02" db="EMBL/GenBank/DDBJ databases">
        <title>The genome of the ctenophore, Pleurobrachia bachei.</title>
        <authorList>
            <person name="Kohn A.B."/>
            <person name="Citarella M."/>
            <person name="Moroz L.L."/>
        </authorList>
    </citation>
    <scope>NUCLEOTIDE SEQUENCE</scope>
</reference>
<keyword evidence="1" id="KW-0732">Signal</keyword>
<protein>
    <submittedName>
        <fullName evidence="2">Putative secretory peptide-15</fullName>
    </submittedName>
</protein>
<sequence length="161" mass="17970">MFRLLILGAIAELVVIGDWTAVEKDENIPWDLEGTPLQLRTDSTVGSGQIIRVEMYKNAGSYVGGVEVRLTSLVRYRLYHCINSYTDLPVELPVEVEKIWTIIKTGTALIITCNNLEVLNYVFADSSNTKCVKKLGGDVVEVIKFHGWDAASDFYRAGKRA</sequence>
<dbReference type="EMBL" id="JQ700325">
    <property type="protein sequence ID" value="AFK75425.1"/>
    <property type="molecule type" value="mRNA"/>
</dbReference>